<dbReference type="Proteomes" id="UP000813444">
    <property type="component" value="Unassembled WGS sequence"/>
</dbReference>
<evidence type="ECO:0000259" key="2">
    <source>
        <dbReference type="Pfam" id="PF01728"/>
    </source>
</evidence>
<protein>
    <recommendedName>
        <fullName evidence="2">Ribosomal RNA methyltransferase FtsJ domain-containing protein</fullName>
    </recommendedName>
</protein>
<comment type="caution">
    <text evidence="3">The sequence shown here is derived from an EMBL/GenBank/DDBJ whole genome shotgun (WGS) entry which is preliminary data.</text>
</comment>
<dbReference type="SUPFAM" id="SSF53335">
    <property type="entry name" value="S-adenosyl-L-methionine-dependent methyltransferases"/>
    <property type="match status" value="1"/>
</dbReference>
<evidence type="ECO:0000313" key="4">
    <source>
        <dbReference type="Proteomes" id="UP000813444"/>
    </source>
</evidence>
<organism evidence="3 4">
    <name type="scientific">Stachybotrys elegans</name>
    <dbReference type="NCBI Taxonomy" id="80388"/>
    <lineage>
        <taxon>Eukaryota</taxon>
        <taxon>Fungi</taxon>
        <taxon>Dikarya</taxon>
        <taxon>Ascomycota</taxon>
        <taxon>Pezizomycotina</taxon>
        <taxon>Sordariomycetes</taxon>
        <taxon>Hypocreomycetidae</taxon>
        <taxon>Hypocreales</taxon>
        <taxon>Stachybotryaceae</taxon>
        <taxon>Stachybotrys</taxon>
    </lineage>
</organism>
<dbReference type="AlphaFoldDB" id="A0A8K0SEE6"/>
<evidence type="ECO:0000313" key="3">
    <source>
        <dbReference type="EMBL" id="KAH7305860.1"/>
    </source>
</evidence>
<accession>A0A8K0SEE6</accession>
<feature type="region of interest" description="Disordered" evidence="1">
    <location>
        <begin position="1"/>
        <end position="24"/>
    </location>
</feature>
<dbReference type="GO" id="GO:0008168">
    <property type="term" value="F:methyltransferase activity"/>
    <property type="evidence" value="ECO:0007669"/>
    <property type="project" value="InterPro"/>
</dbReference>
<feature type="domain" description="Ribosomal RNA methyltransferase FtsJ" evidence="2">
    <location>
        <begin position="110"/>
        <end position="287"/>
    </location>
</feature>
<dbReference type="Pfam" id="PF01728">
    <property type="entry name" value="FtsJ"/>
    <property type="match status" value="1"/>
</dbReference>
<proteinExistence type="predicted"/>
<dbReference type="Gene3D" id="3.40.50.150">
    <property type="entry name" value="Vaccinia Virus protein VP39"/>
    <property type="match status" value="1"/>
</dbReference>
<gene>
    <name evidence="3" type="ORF">B0I35DRAFT_361480</name>
</gene>
<keyword evidence="4" id="KW-1185">Reference proteome</keyword>
<dbReference type="GO" id="GO:0032259">
    <property type="term" value="P:methylation"/>
    <property type="evidence" value="ECO:0007669"/>
    <property type="project" value="InterPro"/>
</dbReference>
<dbReference type="EMBL" id="JAGPNK010000017">
    <property type="protein sequence ID" value="KAH7305860.1"/>
    <property type="molecule type" value="Genomic_DNA"/>
</dbReference>
<name>A0A8K0SEE6_9HYPO</name>
<sequence>MDQGAEGPDTAHSADQFPDTGGEAPGQAARIIIPYLLERVPEFRELHEIRLKGWKNPAGDRFFAKQRRQADQADEHTKQYFYTLMQRIAQAINNETGAFSIQNSDMSSPNRILDTCMAPGGFLSVALGLNMEADAIGFSLPVASGGHNILLPAYSNVEIRLLDVTMLAADLGTTDIPHDHPERDGFLPKQLQRDDLFDLAICDGQVLRTHSRMEYQERREARRLTTSQLAIGLSHLKPGGTMVVLLHKLEAWDTVLLLHRFSKFSKLRLFKPKMGHAKRSSFYMVAQDVQSQDPEALHAVERWREIWKAATFGSEEEYVKAIWAGEPSEQEVLDAFGPELIRMGKQVWITQARALAKASFNN</sequence>
<dbReference type="OrthoDB" id="417125at2759"/>
<reference evidence="3" key="1">
    <citation type="journal article" date="2021" name="Nat. Commun.">
        <title>Genetic determinants of endophytism in the Arabidopsis root mycobiome.</title>
        <authorList>
            <person name="Mesny F."/>
            <person name="Miyauchi S."/>
            <person name="Thiergart T."/>
            <person name="Pickel B."/>
            <person name="Atanasova L."/>
            <person name="Karlsson M."/>
            <person name="Huettel B."/>
            <person name="Barry K.W."/>
            <person name="Haridas S."/>
            <person name="Chen C."/>
            <person name="Bauer D."/>
            <person name="Andreopoulos W."/>
            <person name="Pangilinan J."/>
            <person name="LaButti K."/>
            <person name="Riley R."/>
            <person name="Lipzen A."/>
            <person name="Clum A."/>
            <person name="Drula E."/>
            <person name="Henrissat B."/>
            <person name="Kohler A."/>
            <person name="Grigoriev I.V."/>
            <person name="Martin F.M."/>
            <person name="Hacquard S."/>
        </authorList>
    </citation>
    <scope>NUCLEOTIDE SEQUENCE</scope>
    <source>
        <strain evidence="3">MPI-CAGE-CH-0235</strain>
    </source>
</reference>
<dbReference type="InterPro" id="IPR029063">
    <property type="entry name" value="SAM-dependent_MTases_sf"/>
</dbReference>
<evidence type="ECO:0000256" key="1">
    <source>
        <dbReference type="SAM" id="MobiDB-lite"/>
    </source>
</evidence>
<dbReference type="InterPro" id="IPR002877">
    <property type="entry name" value="RNA_MeTrfase_FtsJ_dom"/>
</dbReference>